<dbReference type="Proteomes" id="UP000887579">
    <property type="component" value="Unplaced"/>
</dbReference>
<evidence type="ECO:0000313" key="2">
    <source>
        <dbReference type="WBParaSite" id="ES5_v2.g7386.t1"/>
    </source>
</evidence>
<name>A0AC34GS01_9BILA</name>
<organism evidence="1 2">
    <name type="scientific">Panagrolaimus sp. ES5</name>
    <dbReference type="NCBI Taxonomy" id="591445"/>
    <lineage>
        <taxon>Eukaryota</taxon>
        <taxon>Metazoa</taxon>
        <taxon>Ecdysozoa</taxon>
        <taxon>Nematoda</taxon>
        <taxon>Chromadorea</taxon>
        <taxon>Rhabditida</taxon>
        <taxon>Tylenchina</taxon>
        <taxon>Panagrolaimomorpha</taxon>
        <taxon>Panagrolaimoidea</taxon>
        <taxon>Panagrolaimidae</taxon>
        <taxon>Panagrolaimus</taxon>
    </lineage>
</organism>
<sequence>MAMNTKSKFDLIFYDINCKQIYHIILYKIKFIKFFLFFLVFGIHSIRSIIFVTKLHARNPASFAAASTSSCVTSTELSASVFAL</sequence>
<protein>
    <submittedName>
        <fullName evidence="2">Uncharacterized protein</fullName>
    </submittedName>
</protein>
<evidence type="ECO:0000313" key="1">
    <source>
        <dbReference type="Proteomes" id="UP000887579"/>
    </source>
</evidence>
<accession>A0AC34GS01</accession>
<dbReference type="WBParaSite" id="ES5_v2.g7386.t1">
    <property type="protein sequence ID" value="ES5_v2.g7386.t1"/>
    <property type="gene ID" value="ES5_v2.g7386"/>
</dbReference>
<proteinExistence type="predicted"/>
<reference evidence="2" key="1">
    <citation type="submission" date="2022-11" db="UniProtKB">
        <authorList>
            <consortium name="WormBaseParasite"/>
        </authorList>
    </citation>
    <scope>IDENTIFICATION</scope>
</reference>